<protein>
    <submittedName>
        <fullName evidence="2">Uncharacterized protein</fullName>
    </submittedName>
</protein>
<feature type="region of interest" description="Disordered" evidence="1">
    <location>
        <begin position="17"/>
        <end position="36"/>
    </location>
</feature>
<evidence type="ECO:0000313" key="2">
    <source>
        <dbReference type="EMBL" id="JAH61736.1"/>
    </source>
</evidence>
<dbReference type="AlphaFoldDB" id="A0A0E9U7D3"/>
<evidence type="ECO:0000256" key="1">
    <source>
        <dbReference type="SAM" id="MobiDB-lite"/>
    </source>
</evidence>
<dbReference type="EMBL" id="GBXM01046841">
    <property type="protein sequence ID" value="JAH61736.1"/>
    <property type="molecule type" value="Transcribed_RNA"/>
</dbReference>
<reference evidence="2" key="2">
    <citation type="journal article" date="2015" name="Fish Shellfish Immunol.">
        <title>Early steps in the European eel (Anguilla anguilla)-Vibrio vulnificus interaction in the gills: Role of the RtxA13 toxin.</title>
        <authorList>
            <person name="Callol A."/>
            <person name="Pajuelo D."/>
            <person name="Ebbesson L."/>
            <person name="Teles M."/>
            <person name="MacKenzie S."/>
            <person name="Amaro C."/>
        </authorList>
    </citation>
    <scope>NUCLEOTIDE SEQUENCE</scope>
</reference>
<sequence>MPHPQRTCMCTFSYTPEEHSDWRPNTLVTTKKTKGP</sequence>
<name>A0A0E9U7D3_ANGAN</name>
<proteinExistence type="predicted"/>
<accession>A0A0E9U7D3</accession>
<organism evidence="2">
    <name type="scientific">Anguilla anguilla</name>
    <name type="common">European freshwater eel</name>
    <name type="synonym">Muraena anguilla</name>
    <dbReference type="NCBI Taxonomy" id="7936"/>
    <lineage>
        <taxon>Eukaryota</taxon>
        <taxon>Metazoa</taxon>
        <taxon>Chordata</taxon>
        <taxon>Craniata</taxon>
        <taxon>Vertebrata</taxon>
        <taxon>Euteleostomi</taxon>
        <taxon>Actinopterygii</taxon>
        <taxon>Neopterygii</taxon>
        <taxon>Teleostei</taxon>
        <taxon>Anguilliformes</taxon>
        <taxon>Anguillidae</taxon>
        <taxon>Anguilla</taxon>
    </lineage>
</organism>
<reference evidence="2" key="1">
    <citation type="submission" date="2014-11" db="EMBL/GenBank/DDBJ databases">
        <authorList>
            <person name="Amaro Gonzalez C."/>
        </authorList>
    </citation>
    <scope>NUCLEOTIDE SEQUENCE</scope>
</reference>